<dbReference type="Proteomes" id="UP000532936">
    <property type="component" value="Unassembled WGS sequence"/>
</dbReference>
<feature type="transmembrane region" description="Helical" evidence="1">
    <location>
        <begin position="37"/>
        <end position="57"/>
    </location>
</feature>
<dbReference type="Gene3D" id="3.60.10.10">
    <property type="entry name" value="Endonuclease/exonuclease/phosphatase"/>
    <property type="match status" value="1"/>
</dbReference>
<dbReference type="GO" id="GO:0004527">
    <property type="term" value="F:exonuclease activity"/>
    <property type="evidence" value="ECO:0007669"/>
    <property type="project" value="UniProtKB-KW"/>
</dbReference>
<keyword evidence="3" id="KW-0269">Exonuclease</keyword>
<dbReference type="InterPro" id="IPR005135">
    <property type="entry name" value="Endo/exonuclease/phosphatase"/>
</dbReference>
<organism evidence="3 4">
    <name type="scientific">Brevundimonas mediterranea</name>
    <dbReference type="NCBI Taxonomy" id="74329"/>
    <lineage>
        <taxon>Bacteria</taxon>
        <taxon>Pseudomonadati</taxon>
        <taxon>Pseudomonadota</taxon>
        <taxon>Alphaproteobacteria</taxon>
        <taxon>Caulobacterales</taxon>
        <taxon>Caulobacteraceae</taxon>
        <taxon>Brevundimonas</taxon>
    </lineage>
</organism>
<dbReference type="InterPro" id="IPR036691">
    <property type="entry name" value="Endo/exonu/phosph_ase_sf"/>
</dbReference>
<dbReference type="Pfam" id="PF03372">
    <property type="entry name" value="Exo_endo_phos"/>
    <property type="match status" value="1"/>
</dbReference>
<dbReference type="RefSeq" id="WP_183195922.1">
    <property type="nucleotide sequence ID" value="NZ_JACIDA010000001.1"/>
</dbReference>
<gene>
    <name evidence="3" type="ORF">GGR11_001292</name>
</gene>
<keyword evidence="3" id="KW-0540">Nuclease</keyword>
<dbReference type="GO" id="GO:0004519">
    <property type="term" value="F:endonuclease activity"/>
    <property type="evidence" value="ECO:0007669"/>
    <property type="project" value="UniProtKB-KW"/>
</dbReference>
<dbReference type="AlphaFoldDB" id="A0A7W6A757"/>
<keyword evidence="1" id="KW-0812">Transmembrane</keyword>
<accession>A0A7W6A757</accession>
<keyword evidence="3" id="KW-0255">Endonuclease</keyword>
<keyword evidence="3" id="KW-0378">Hydrolase</keyword>
<dbReference type="EMBL" id="JACIDA010000001">
    <property type="protein sequence ID" value="MBB3871778.1"/>
    <property type="molecule type" value="Genomic_DNA"/>
</dbReference>
<protein>
    <submittedName>
        <fullName evidence="3">Endonuclease/exonuclease/phosphatase (EEP) superfamily protein YafD</fullName>
    </submittedName>
</protein>
<feature type="transmembrane region" description="Helical" evidence="1">
    <location>
        <begin position="64"/>
        <end position="83"/>
    </location>
</feature>
<feature type="domain" description="Endonuclease/exonuclease/phosphatase" evidence="2">
    <location>
        <begin position="101"/>
        <end position="305"/>
    </location>
</feature>
<keyword evidence="1" id="KW-1133">Transmembrane helix</keyword>
<evidence type="ECO:0000259" key="2">
    <source>
        <dbReference type="Pfam" id="PF03372"/>
    </source>
</evidence>
<name>A0A7W6A757_9CAUL</name>
<reference evidence="3 4" key="1">
    <citation type="submission" date="2020-08" db="EMBL/GenBank/DDBJ databases">
        <title>Genomic Encyclopedia of Type Strains, Phase IV (KMG-IV): sequencing the most valuable type-strain genomes for metagenomic binning, comparative biology and taxonomic classification.</title>
        <authorList>
            <person name="Goeker M."/>
        </authorList>
    </citation>
    <scope>NUCLEOTIDE SEQUENCE [LARGE SCALE GENOMIC DNA]</scope>
    <source>
        <strain evidence="3 4">DSM 14878</strain>
    </source>
</reference>
<dbReference type="SUPFAM" id="SSF56219">
    <property type="entry name" value="DNase I-like"/>
    <property type="match status" value="1"/>
</dbReference>
<keyword evidence="1" id="KW-0472">Membrane</keyword>
<comment type="caution">
    <text evidence="3">The sequence shown here is derived from an EMBL/GenBank/DDBJ whole genome shotgun (WGS) entry which is preliminary data.</text>
</comment>
<sequence>MSLLKAASNAAASLVLIGLSGFGVASLSGIGHRWVDILAQFTAPVLLAATALTLACLVLRLWPAFVVGVLAGLVLLAAAWPQWMTPLGRPQPGQPIIRLYSANLWVDNTDVAAIRRSIAAADADIVVLVEVGDAPSDRLDEVLAGYPHRAVMGRIEDPSGRALSIVASRYPIQGKLPSFRDDLAAIGAVVETPIGAVNVFGVHLTRPWPYQYQWGQINQVMALTARREKAAPHPTIVAGDFNSVSSARIGRQIQSDMNLLPAPGFPGTWPNRLPAFAGITIDQVYRSPDLALISRRIGEPTGSDHYPVVTEFTRATP</sequence>
<proteinExistence type="predicted"/>
<evidence type="ECO:0000256" key="1">
    <source>
        <dbReference type="SAM" id="Phobius"/>
    </source>
</evidence>
<evidence type="ECO:0000313" key="4">
    <source>
        <dbReference type="Proteomes" id="UP000532936"/>
    </source>
</evidence>
<evidence type="ECO:0000313" key="3">
    <source>
        <dbReference type="EMBL" id="MBB3871778.1"/>
    </source>
</evidence>